<reference evidence="4" key="1">
    <citation type="submission" date="2016-03" db="EMBL/GenBank/DDBJ databases">
        <title>Draft genome sequence of Paenibacillus glacialis DSM 22343.</title>
        <authorList>
            <person name="Shin S.-K."/>
            <person name="Yi H."/>
        </authorList>
    </citation>
    <scope>NUCLEOTIDE SEQUENCE [LARGE SCALE GENOMIC DNA]</scope>
    <source>
        <strain evidence="4">CCUG 60099</strain>
    </source>
</reference>
<dbReference type="PANTHER" id="PTHR48081">
    <property type="entry name" value="AB HYDROLASE SUPERFAMILY PROTEIN C4A8.06C"/>
    <property type="match status" value="1"/>
</dbReference>
<name>A0ABX2XQY4_9FLAO</name>
<dbReference type="PANTHER" id="PTHR48081:SF33">
    <property type="entry name" value="KYNURENINE FORMAMIDASE"/>
    <property type="match status" value="1"/>
</dbReference>
<protein>
    <recommendedName>
        <fullName evidence="2">BD-FAE-like domain-containing protein</fullName>
    </recommendedName>
</protein>
<accession>A0ABX2XQY4</accession>
<organism evidence="3 4">
    <name type="scientific">Flavobacterium piscis</name>
    <dbReference type="NCBI Taxonomy" id="1114874"/>
    <lineage>
        <taxon>Bacteria</taxon>
        <taxon>Pseudomonadati</taxon>
        <taxon>Bacteroidota</taxon>
        <taxon>Flavobacteriia</taxon>
        <taxon>Flavobacteriales</taxon>
        <taxon>Flavobacteriaceae</taxon>
        <taxon>Flavobacterium</taxon>
    </lineage>
</organism>
<dbReference type="Proteomes" id="UP000093343">
    <property type="component" value="Unassembled WGS sequence"/>
</dbReference>
<evidence type="ECO:0000256" key="1">
    <source>
        <dbReference type="ARBA" id="ARBA00022801"/>
    </source>
</evidence>
<keyword evidence="4" id="KW-1185">Reference proteome</keyword>
<dbReference type="InterPro" id="IPR049492">
    <property type="entry name" value="BD-FAE-like_dom"/>
</dbReference>
<keyword evidence="1" id="KW-0378">Hydrolase</keyword>
<evidence type="ECO:0000259" key="2">
    <source>
        <dbReference type="Pfam" id="PF20434"/>
    </source>
</evidence>
<proteinExistence type="predicted"/>
<gene>
    <name evidence="3" type="ORF">FLP_00950</name>
</gene>
<comment type="caution">
    <text evidence="3">The sequence shown here is derived from an EMBL/GenBank/DDBJ whole genome shotgun (WGS) entry which is preliminary data.</text>
</comment>
<dbReference type="RefSeq" id="WP_065447624.1">
    <property type="nucleotide sequence ID" value="NZ_LVEN01000001.1"/>
</dbReference>
<evidence type="ECO:0000313" key="4">
    <source>
        <dbReference type="Proteomes" id="UP000093343"/>
    </source>
</evidence>
<dbReference type="InterPro" id="IPR050300">
    <property type="entry name" value="GDXG_lipolytic_enzyme"/>
</dbReference>
<dbReference type="EMBL" id="LVEN01000001">
    <property type="protein sequence ID" value="OCB78301.1"/>
    <property type="molecule type" value="Genomic_DNA"/>
</dbReference>
<feature type="domain" description="BD-FAE-like" evidence="2">
    <location>
        <begin position="81"/>
        <end position="259"/>
    </location>
</feature>
<evidence type="ECO:0000313" key="3">
    <source>
        <dbReference type="EMBL" id="OCB78301.1"/>
    </source>
</evidence>
<sequence>MEKHNDPLQEIQFPASNFYGQFLTQQDLDAEYDVEKAVSNFPDYIKKYVTDSQQARRVLKDRFVIAYGPTLMERLTVYPAKDTGAPVLIFIHGGYWKIGLGDDYDFVAMGIAKANFTVVIVNYDLAPKVTIPEMVRQIRSSIAWTSQNILQFNGDPKQIFVAGHSAGGHLAAMSAITNWSDYGLRENTIKGILVVSGLFDLEPVSHTFVQPAIRITADQILSSSPIRLIVPSKIPLIVAWGDQETEAFKRQSSNYLQAWLNKGNNGTALVLPKNHFSILKEFASEGLLTKAIITLSENQKAIA</sequence>
<dbReference type="Pfam" id="PF20434">
    <property type="entry name" value="BD-FAE"/>
    <property type="match status" value="1"/>
</dbReference>
<dbReference type="Gene3D" id="3.40.50.1820">
    <property type="entry name" value="alpha/beta hydrolase"/>
    <property type="match status" value="1"/>
</dbReference>
<dbReference type="InterPro" id="IPR029058">
    <property type="entry name" value="AB_hydrolase_fold"/>
</dbReference>
<dbReference type="SUPFAM" id="SSF53474">
    <property type="entry name" value="alpha/beta-Hydrolases"/>
    <property type="match status" value="1"/>
</dbReference>